<feature type="region of interest" description="Disordered" evidence="6">
    <location>
        <begin position="2115"/>
        <end position="2135"/>
    </location>
</feature>
<organism evidence="11 12">
    <name type="scientific">Plasmodium vivax</name>
    <name type="common">malaria parasite P. vivax</name>
    <dbReference type="NCBI Taxonomy" id="5855"/>
    <lineage>
        <taxon>Eukaryota</taxon>
        <taxon>Sar</taxon>
        <taxon>Alveolata</taxon>
        <taxon>Apicomplexa</taxon>
        <taxon>Aconoidasida</taxon>
        <taxon>Haemosporida</taxon>
        <taxon>Plasmodiidae</taxon>
        <taxon>Plasmodium</taxon>
        <taxon>Plasmodium (Plasmodium)</taxon>
    </lineage>
</organism>
<feature type="compositionally biased region" description="Low complexity" evidence="6">
    <location>
        <begin position="1085"/>
        <end position="1106"/>
    </location>
</feature>
<feature type="domain" description="HTH myb-type" evidence="10">
    <location>
        <begin position="1690"/>
        <end position="1750"/>
    </location>
</feature>
<dbReference type="VEuPathDB" id="PlasmoDB:PVX_094945"/>
<dbReference type="GO" id="GO:0006338">
    <property type="term" value="P:chromatin remodeling"/>
    <property type="evidence" value="ECO:0007669"/>
    <property type="project" value="TreeGrafter"/>
</dbReference>
<dbReference type="Gene3D" id="1.10.10.10">
    <property type="entry name" value="Winged helix-like DNA-binding domain superfamily/Winged helix DNA-binding domain"/>
    <property type="match status" value="1"/>
</dbReference>
<keyword evidence="2 4" id="KW-0863">Zinc-finger</keyword>
<dbReference type="PROSITE" id="PS51293">
    <property type="entry name" value="SANT"/>
    <property type="match status" value="1"/>
</dbReference>
<feature type="compositionally biased region" description="Basic and acidic residues" evidence="6">
    <location>
        <begin position="2681"/>
        <end position="2700"/>
    </location>
</feature>
<dbReference type="CDD" id="cd00167">
    <property type="entry name" value="SANT"/>
    <property type="match status" value="1"/>
</dbReference>
<feature type="compositionally biased region" description="Gly residues" evidence="6">
    <location>
        <begin position="779"/>
        <end position="788"/>
    </location>
</feature>
<feature type="compositionally biased region" description="Low complexity" evidence="6">
    <location>
        <begin position="2710"/>
        <end position="2724"/>
    </location>
</feature>
<dbReference type="PROSITE" id="PS50135">
    <property type="entry name" value="ZF_ZZ_2"/>
    <property type="match status" value="1"/>
</dbReference>
<dbReference type="InterPro" id="IPR017884">
    <property type="entry name" value="SANT_dom"/>
</dbReference>
<feature type="compositionally biased region" description="Basic and acidic residues" evidence="6">
    <location>
        <begin position="2287"/>
        <end position="2305"/>
    </location>
</feature>
<dbReference type="InterPro" id="IPR009057">
    <property type="entry name" value="Homeodomain-like_sf"/>
</dbReference>
<dbReference type="OrthoDB" id="270417at2759"/>
<feature type="compositionally biased region" description="Low complexity" evidence="6">
    <location>
        <begin position="2410"/>
        <end position="2422"/>
    </location>
</feature>
<evidence type="ECO:0000259" key="8">
    <source>
        <dbReference type="PROSITE" id="PS50135"/>
    </source>
</evidence>
<evidence type="ECO:0000256" key="1">
    <source>
        <dbReference type="ARBA" id="ARBA00022723"/>
    </source>
</evidence>
<dbReference type="Proteomes" id="UP000220605">
    <property type="component" value="Chromosome 8"/>
</dbReference>
<feature type="domain" description="SANT" evidence="9">
    <location>
        <begin position="1693"/>
        <end position="1750"/>
    </location>
</feature>
<feature type="region of interest" description="Disordered" evidence="6">
    <location>
        <begin position="779"/>
        <end position="834"/>
    </location>
</feature>
<feature type="compositionally biased region" description="Polar residues" evidence="6">
    <location>
        <begin position="2193"/>
        <end position="2206"/>
    </location>
</feature>
<dbReference type="GO" id="GO:0008270">
    <property type="term" value="F:zinc ion binding"/>
    <property type="evidence" value="ECO:0007669"/>
    <property type="project" value="UniProtKB-KW"/>
</dbReference>
<dbReference type="Pfam" id="PF25299">
    <property type="entry name" value="ZZ_ADA2"/>
    <property type="match status" value="1"/>
</dbReference>
<feature type="compositionally biased region" description="Low complexity" evidence="6">
    <location>
        <begin position="789"/>
        <end position="804"/>
    </location>
</feature>
<feature type="compositionally biased region" description="Polar residues" evidence="6">
    <location>
        <begin position="2553"/>
        <end position="2563"/>
    </location>
</feature>
<feature type="region of interest" description="Disordered" evidence="6">
    <location>
        <begin position="1018"/>
        <end position="1106"/>
    </location>
</feature>
<feature type="compositionally biased region" description="Low complexity" evidence="6">
    <location>
        <begin position="1191"/>
        <end position="1212"/>
    </location>
</feature>
<feature type="compositionally biased region" description="Polar residues" evidence="6">
    <location>
        <begin position="2317"/>
        <end position="2336"/>
    </location>
</feature>
<reference evidence="12" key="1">
    <citation type="submission" date="2016-07" db="EMBL/GenBank/DDBJ databases">
        <authorList>
            <consortium name="Pathogen Informatics"/>
        </authorList>
    </citation>
    <scope>NUCLEOTIDE SEQUENCE [LARGE SCALE GENOMIC DNA]</scope>
</reference>
<evidence type="ECO:0000256" key="3">
    <source>
        <dbReference type="ARBA" id="ARBA00022833"/>
    </source>
</evidence>
<proteinExistence type="predicted"/>
<dbReference type="Pfam" id="PF00249">
    <property type="entry name" value="Myb_DNA-binding"/>
    <property type="match status" value="1"/>
</dbReference>
<feature type="region of interest" description="Disordered" evidence="6">
    <location>
        <begin position="1183"/>
        <end position="1279"/>
    </location>
</feature>
<feature type="coiled-coil region" evidence="5">
    <location>
        <begin position="1938"/>
        <end position="1968"/>
    </location>
</feature>
<dbReference type="GO" id="GO:0003713">
    <property type="term" value="F:transcription coactivator activity"/>
    <property type="evidence" value="ECO:0007669"/>
    <property type="project" value="TreeGrafter"/>
</dbReference>
<evidence type="ECO:0000313" key="12">
    <source>
        <dbReference type="Proteomes" id="UP000220605"/>
    </source>
</evidence>
<evidence type="ECO:0000256" key="5">
    <source>
        <dbReference type="SAM" id="Coils"/>
    </source>
</evidence>
<dbReference type="Gene3D" id="3.30.60.90">
    <property type="match status" value="1"/>
</dbReference>
<dbReference type="InterPro" id="IPR043145">
    <property type="entry name" value="Znf_ZZ_sf"/>
</dbReference>
<feature type="compositionally biased region" description="Polar residues" evidence="6">
    <location>
        <begin position="820"/>
        <end position="830"/>
    </location>
</feature>
<feature type="region of interest" description="Disordered" evidence="6">
    <location>
        <begin position="1132"/>
        <end position="1153"/>
    </location>
</feature>
<feature type="region of interest" description="Disordered" evidence="6">
    <location>
        <begin position="1379"/>
        <end position="1413"/>
    </location>
</feature>
<name>A0A564ZVK9_PLAVI</name>
<feature type="compositionally biased region" description="Low complexity" evidence="6">
    <location>
        <begin position="1040"/>
        <end position="1056"/>
    </location>
</feature>
<dbReference type="VEuPathDB" id="PlasmoDB:PVP01_0814700"/>
<feature type="compositionally biased region" description="Basic residues" evidence="6">
    <location>
        <begin position="2337"/>
        <end position="2347"/>
    </location>
</feature>
<dbReference type="SUPFAM" id="SSF57850">
    <property type="entry name" value="RING/U-box"/>
    <property type="match status" value="1"/>
</dbReference>
<gene>
    <name evidence="11" type="ORF">PVP01_0814700</name>
</gene>
<dbReference type="SUPFAM" id="SSF46689">
    <property type="entry name" value="Homeodomain-like"/>
    <property type="match status" value="2"/>
</dbReference>
<dbReference type="SMART" id="SM00717">
    <property type="entry name" value="SANT"/>
    <property type="match status" value="1"/>
</dbReference>
<dbReference type="PROSITE" id="PS01357">
    <property type="entry name" value="ZF_ZZ_1"/>
    <property type="match status" value="1"/>
</dbReference>
<dbReference type="Gene3D" id="1.10.10.60">
    <property type="entry name" value="Homeodomain-like"/>
    <property type="match status" value="1"/>
</dbReference>
<keyword evidence="3" id="KW-0862">Zinc</keyword>
<dbReference type="Pfam" id="PF22941">
    <property type="entry name" value="TADA2A-like_3rd"/>
    <property type="match status" value="1"/>
</dbReference>
<feature type="compositionally biased region" description="Basic and acidic residues" evidence="6">
    <location>
        <begin position="2255"/>
        <end position="2271"/>
    </location>
</feature>
<feature type="compositionally biased region" description="Basic and acidic residues" evidence="6">
    <location>
        <begin position="2381"/>
        <end position="2408"/>
    </location>
</feature>
<feature type="compositionally biased region" description="Basic and acidic residues" evidence="6">
    <location>
        <begin position="2598"/>
        <end position="2617"/>
    </location>
</feature>
<sequence length="2724" mass="302741">MMNNTYKYDETYPCTLTTYEGSFGVYNSCVEYEKEQLRSFNQQIVKNVIIEILLFEHLRRATKGELNGGRHNHAKLLSSNNVHGRKRDDEKNSQRGFPPNRHTVCLNEECTSHVGDYHTYGWHAKDEQIDTPKGGKTVKVERCGVRRKSKKTKKKYYNKGIKKKRYIARREHRKEDQTGGINTIGSDSPRCARLEKGERAAFMGNYNEGRSTTNELINNYINAEEAFSEITKKGENISCHLVESGRRSSIEHAVLNDLTTFATRLSHPICSLHELMKDIFLGAFFPKGVEKHSYHLTNNMLCSGDNPVWLCTLGEVPRGRDLLPTQIKTPRSHFLNTLINYFQLAQKYSDLHELLKRTTFSWQQMCKEGHACVEKNDEGDKTSVSTYEMMKLAYHLATSNRGSTALGGVFPQRILWGTPLFRATVENILLMKQTQGCTVKSNQRSSHRDVAISDDVCFEMNFQSEPLLCTPIFISNCEMRKGASAMFKGICHVDRKIDFLFWGNIPHLHKTKCDEVRYENGCFAKGSQACSSCVPPPFGDPIGGRPTRGRMNRVSIVPFLRKRVARRISKSCDICWLHGRRNWKRKWRDGALLREPQKGKINHLYCVHNGRGQDGFVRKGNKGDAQFKSEYKTIQGKPNRCVTQLGIPNRSAHNARVTPPSGKKMLYFNMACKNMVIEFLSLSEEEQGAYKSSSPMVVEPSHCSLLPVSSVDQSVLRNCPKWGEDPTTYCISNSGGDNGGNNYSGAYSNGNCRGDTPNGGGSAGNCGGMKGSGGSGGGGLGGAGGSGDNNGENNNNNNNNNNNHNNHRDAFHDPEDDEQGNTNDSKNGGSNIEKGRNAINMHEMKMDDVNLMYANHEKDSATSMMNGSYVDSNAGHLENAYKHESSSGGNHLNMAGKGDPFFENAENNKAIGMIRSASNSLMNKGGGPPAEMGSSNMNYMPHVNGQNGKGAMGSGMGSGIGSGIGSGFSSGMNNPRMNSVPPNQMMNFPSMFMGPNMLQPHGANALQSHGANMLQPHGGQSGMHTSMNSSGGGGGDPLDNMQNMQSVQSVQSMQNVKQPAGGMLKHKHNQFMPPGQNAGDNKMTNSQPHSSTSSSSSSVPPNNFMPNQLHQQFQIQQQMHLQHLFHQKNIHPYNMMQPNNPSKFPPQQGAQKQANACILKMPQMLSMNSPDRRSNSISQKMPRHVMNPMDSSSNSQRSANTSSMTSMTNPSSHVNPMPLKYPYKGSSTSQHMSSSSSSKNNSSSNNNSSGNGGNMPAQQLQQQQQQHGLPNPMGSVNHAVGLSMSHNLTNKQGVQQGVQQNVQQNVQPSMPPNMPPNMLPGPHLLQAKQNSQQLLMQSPGSSNQSNVQPLLASSTAQKGVPQLFQHPPSAQQGMQQGMQQGVQHQQNAQQQMGPTTKTMNTTSISGSINRQPSHVSFSHVPLSQQNMPPFMHGNPMHMYQQQPPFFPRASSTPQHMGPQQLSYEWMHSPYMQHQYMLQQGMLTPQQMFLQQQQQQQKQQGMLHHAQQSVPPLHLHAQKQGLSPMQQSMAYQHQQQHHQPQQQMQMQNVANLPQHMQMIPQQHANMPFKQNAAQPFPPMFKDNIIPGSTNFDFMENMNDMQRMGSSLKGHILDVNTSNNISLEGAIEEDIFDSNYHCDICNKDITHAIRIRCAECVDFDLCVNCFSSGKEMKSEKCEHYNYHNYIPIPKYDFPLYKLNWSAEEELLLLDGISKYGFGNWEQVADLVNSAAKIAKTDRECEKHYYNFYLKSNCAPLPDNKRLLIKPDGNPYEIEHVTEKDLNENDDYVQPKSKKNNRTQIIGYWPLRGDFDIEYDNDAELLLADMEFKESDLPQQKELKLQVLEIYNSKLDERIYRKRTVIERGLLDTKSQMQRDKKRTKEEKELYTALKPLSRFHSPQHHEYFIQLLLEEQKLRQRLTKLQEWKTLGLQNIEQVQEYEIEKNRRAKEAVKQQQQQQQQQQLQLQLQLQEQPEKVGAKALKSNKKECRIKQKEEEDMEESKKLNIDTFVELDLLNEKEVEFCKNMKLPILFFLLIKRLLIMEISNSNLNMLKDINELKLKGYKVGQLYDFFLSFDINQKEELLNTNGNGNLKNSYIRKNEDKRRKLRTNYDYNSFSRSEKVEVDDPNDNGGNAGGAPSNAGNNYAGGNYQGGGYPGGAYPGGAYQGSAYQGSGYAGGPTGGAVCGPSGITNAATGAAPSTTANGSGTPTVRAEMPSESAGNALQTNEESATIPNEPNLNGDPLNDKDLPTSTQSVGKTDEKENLGDPTDKEKTTSSAPVSAPDGATSTMKDKKSRERKVKKEKDEKTTQQLATPKESEGVSSPTKEVSPRSPENLTASQKKKANVKKKGSTSAATTLEGEKTENAKSLGGLEGAAAEEGGANEEEKQTKEVPHDKKEAENKTNESKRSEVEAPPSAATPSAATPGGEKPTDVNAPSPYDEEDKEVEEDYGDLDDDGDDRETNADVDADENEKKSKKKSSKKKTEIKEESSDLVSTMTMKTSIGDSNSTNEILKTSNNSRRKSVDKTKETPSQVKSTSQGKKKTGEANITEEKEMSSSGTFNNADHSSGKLKKGTPKNEDSLSSEIFENTSKKRSNSKSKKSSDYDLSRNDSRVSSHLDLENENSCCVEPFDSSLELDGKLPKGKKLSTPSPSSSSVLSKNDKNRRSKAKSDNLNTDLVSSSVDTKDNDRSDRKAKTADDSLKKKSSKKRKGSTSLVSSSTKKSMKM</sequence>
<dbReference type="GO" id="GO:0003682">
    <property type="term" value="F:chromatin binding"/>
    <property type="evidence" value="ECO:0007669"/>
    <property type="project" value="TreeGrafter"/>
</dbReference>
<feature type="compositionally biased region" description="Acidic residues" evidence="6">
    <location>
        <begin position="2436"/>
        <end position="2467"/>
    </location>
</feature>
<feature type="region of interest" description="Disordered" evidence="6">
    <location>
        <begin position="1305"/>
        <end position="1324"/>
    </location>
</feature>
<dbReference type="GO" id="GO:0006357">
    <property type="term" value="P:regulation of transcription by RNA polymerase II"/>
    <property type="evidence" value="ECO:0007669"/>
    <property type="project" value="TreeGrafter"/>
</dbReference>
<dbReference type="SMART" id="SM00291">
    <property type="entry name" value="ZnF_ZZ"/>
    <property type="match status" value="1"/>
</dbReference>
<evidence type="ECO:0000259" key="9">
    <source>
        <dbReference type="PROSITE" id="PS51293"/>
    </source>
</evidence>
<feature type="domain" description="ZZ-type" evidence="8">
    <location>
        <begin position="1631"/>
        <end position="1691"/>
    </location>
</feature>
<dbReference type="PANTHER" id="PTHR12374:SF20">
    <property type="entry name" value="TRANSCRIPTIONAL ADAPTER 2-ALPHA"/>
    <property type="match status" value="1"/>
</dbReference>
<feature type="compositionally biased region" description="Pro residues" evidence="6">
    <location>
        <begin position="1309"/>
        <end position="1319"/>
    </location>
</feature>
<feature type="domain" description="Myb-like" evidence="7">
    <location>
        <begin position="1695"/>
        <end position="1746"/>
    </location>
</feature>
<dbReference type="InterPro" id="IPR000433">
    <property type="entry name" value="Znf_ZZ"/>
</dbReference>
<dbReference type="InterPro" id="IPR041983">
    <property type="entry name" value="ADA2-like_ZZ"/>
</dbReference>
<dbReference type="CDD" id="cd02335">
    <property type="entry name" value="ZZ_ADA2"/>
    <property type="match status" value="1"/>
</dbReference>
<feature type="compositionally biased region" description="Polar residues" evidence="6">
    <location>
        <begin position="2527"/>
        <end position="2536"/>
    </location>
</feature>
<dbReference type="InterPro" id="IPR017930">
    <property type="entry name" value="Myb_dom"/>
</dbReference>
<feature type="compositionally biased region" description="Polar residues" evidence="6">
    <location>
        <begin position="2489"/>
        <end position="2515"/>
    </location>
</feature>
<dbReference type="PANTHER" id="PTHR12374">
    <property type="entry name" value="TRANSCRIPTIONAL ADAPTOR 2 ADA2 -RELATED"/>
    <property type="match status" value="1"/>
</dbReference>
<keyword evidence="1" id="KW-0479">Metal-binding</keyword>
<feature type="compositionally biased region" description="Low complexity" evidence="6">
    <location>
        <begin position="1225"/>
        <end position="1249"/>
    </location>
</feature>
<dbReference type="InterPro" id="IPR036388">
    <property type="entry name" value="WH-like_DNA-bd_sf"/>
</dbReference>
<evidence type="ECO:0000256" key="6">
    <source>
        <dbReference type="SAM" id="MobiDB-lite"/>
    </source>
</evidence>
<dbReference type="PROSITE" id="PS51294">
    <property type="entry name" value="HTH_MYB"/>
    <property type="match status" value="1"/>
</dbReference>
<feature type="compositionally biased region" description="Polar residues" evidence="6">
    <location>
        <begin position="1394"/>
        <end position="1413"/>
    </location>
</feature>
<dbReference type="VEuPathDB" id="PlasmoDB:PVPAM_080026800"/>
<feature type="compositionally biased region" description="Low complexity" evidence="6">
    <location>
        <begin position="1379"/>
        <end position="1393"/>
    </location>
</feature>
<feature type="compositionally biased region" description="Low complexity" evidence="6">
    <location>
        <begin position="2644"/>
        <end position="2656"/>
    </location>
</feature>
<dbReference type="GO" id="GO:0005634">
    <property type="term" value="C:nucleus"/>
    <property type="evidence" value="ECO:0007669"/>
    <property type="project" value="TreeGrafter"/>
</dbReference>
<evidence type="ECO:0000256" key="2">
    <source>
        <dbReference type="ARBA" id="ARBA00022771"/>
    </source>
</evidence>
<dbReference type="InterPro" id="IPR001005">
    <property type="entry name" value="SANT/Myb"/>
</dbReference>
<feature type="compositionally biased region" description="Polar residues" evidence="6">
    <location>
        <begin position="2669"/>
        <end position="2680"/>
    </location>
</feature>
<dbReference type="FunFam" id="1.10.10.60:FF:000366">
    <property type="entry name" value="Transcriptional coactivator ADA2"/>
    <property type="match status" value="1"/>
</dbReference>
<accession>A0A564ZVK9</accession>
<feature type="compositionally biased region" description="Polar residues" evidence="6">
    <location>
        <begin position="2216"/>
        <end position="2235"/>
    </location>
</feature>
<dbReference type="VEuPathDB" id="PlasmoDB:PVW1_080020000"/>
<feature type="region of interest" description="Disordered" evidence="6">
    <location>
        <begin position="2193"/>
        <end position="2724"/>
    </location>
</feature>
<keyword evidence="5" id="KW-0175">Coiled coil</keyword>
<protein>
    <submittedName>
        <fullName evidence="11">Transcriptional coactivator ADA2, putative</fullName>
    </submittedName>
</protein>
<evidence type="ECO:0000256" key="4">
    <source>
        <dbReference type="PROSITE-ProRule" id="PRU00228"/>
    </source>
</evidence>
<evidence type="ECO:0000313" key="11">
    <source>
        <dbReference type="EMBL" id="VUZ95279.1"/>
    </source>
</evidence>
<feature type="region of interest" description="Disordered" evidence="6">
    <location>
        <begin position="65"/>
        <end position="100"/>
    </location>
</feature>
<evidence type="ECO:0000259" key="7">
    <source>
        <dbReference type="PROSITE" id="PS50090"/>
    </source>
</evidence>
<dbReference type="PROSITE" id="PS50090">
    <property type="entry name" value="MYB_LIKE"/>
    <property type="match status" value="1"/>
</dbReference>
<evidence type="ECO:0000259" key="10">
    <source>
        <dbReference type="PROSITE" id="PS51294"/>
    </source>
</evidence>
<dbReference type="EMBL" id="LT635619">
    <property type="protein sequence ID" value="VUZ95279.1"/>
    <property type="molecule type" value="Genomic_DNA"/>
</dbReference>
<dbReference type="InterPro" id="IPR055141">
    <property type="entry name" value="TADA2A_B-like_dom"/>
</dbReference>